<dbReference type="AlphaFoldDB" id="A0A7H4PGE8"/>
<dbReference type="EC" id="1.1.5.3" evidence="4"/>
<dbReference type="GO" id="GO:0046168">
    <property type="term" value="P:glycerol-3-phosphate catabolic process"/>
    <property type="evidence" value="ECO:0007669"/>
    <property type="project" value="TreeGrafter"/>
</dbReference>
<dbReference type="InterPro" id="IPR038299">
    <property type="entry name" value="DAO_C_sf"/>
</dbReference>
<gene>
    <name evidence="12" type="primary">glpD_1</name>
    <name evidence="12" type="ORF">NCTC11685_04738</name>
</gene>
<dbReference type="Proteomes" id="UP000254863">
    <property type="component" value="Unassembled WGS sequence"/>
</dbReference>
<dbReference type="GO" id="GO:0006071">
    <property type="term" value="P:glycerol metabolic process"/>
    <property type="evidence" value="ECO:0007669"/>
    <property type="project" value="UniProtKB-KW"/>
</dbReference>
<comment type="caution">
    <text evidence="12">The sequence shown here is derived from an EMBL/GenBank/DDBJ whole genome shotgun (WGS) entry which is preliminary data.</text>
</comment>
<dbReference type="PANTHER" id="PTHR11985">
    <property type="entry name" value="GLYCEROL-3-PHOSPHATE DEHYDROGENASE"/>
    <property type="match status" value="1"/>
</dbReference>
<evidence type="ECO:0000256" key="2">
    <source>
        <dbReference type="ARBA" id="ARBA00004496"/>
    </source>
</evidence>
<keyword evidence="8" id="KW-0274">FAD</keyword>
<comment type="similarity">
    <text evidence="3">Belongs to the FAD-dependent glycerol-3-phosphate dehydrogenase family.</text>
</comment>
<evidence type="ECO:0000313" key="12">
    <source>
        <dbReference type="EMBL" id="STW71202.1"/>
    </source>
</evidence>
<evidence type="ECO:0000256" key="7">
    <source>
        <dbReference type="ARBA" id="ARBA00022798"/>
    </source>
</evidence>
<evidence type="ECO:0000256" key="6">
    <source>
        <dbReference type="ARBA" id="ARBA00022630"/>
    </source>
</evidence>
<dbReference type="Pfam" id="PF16901">
    <property type="entry name" value="DAO_C"/>
    <property type="match status" value="1"/>
</dbReference>
<dbReference type="Gene3D" id="3.50.50.60">
    <property type="entry name" value="FAD/NAD(P)-binding domain"/>
    <property type="match status" value="1"/>
</dbReference>
<evidence type="ECO:0000256" key="8">
    <source>
        <dbReference type="ARBA" id="ARBA00022827"/>
    </source>
</evidence>
<dbReference type="Gene3D" id="1.10.8.870">
    <property type="entry name" value="Alpha-glycerophosphate oxidase, cap domain"/>
    <property type="match status" value="1"/>
</dbReference>
<dbReference type="GO" id="GO:0004368">
    <property type="term" value="F:glycerol-3-phosphate dehydrogenase (quinone) activity"/>
    <property type="evidence" value="ECO:0007669"/>
    <property type="project" value="UniProtKB-EC"/>
</dbReference>
<dbReference type="EMBL" id="UGMS01000002">
    <property type="protein sequence ID" value="STW71202.1"/>
    <property type="molecule type" value="Genomic_DNA"/>
</dbReference>
<dbReference type="GO" id="GO:0005737">
    <property type="term" value="C:cytoplasm"/>
    <property type="evidence" value="ECO:0007669"/>
    <property type="project" value="UniProtKB-SubCell"/>
</dbReference>
<evidence type="ECO:0000256" key="10">
    <source>
        <dbReference type="ARBA" id="ARBA00049055"/>
    </source>
</evidence>
<accession>A0A7H4PGE8</accession>
<name>A0A7H4PGE8_9ENTR</name>
<reference evidence="12 13" key="1">
    <citation type="submission" date="2018-06" db="EMBL/GenBank/DDBJ databases">
        <authorList>
            <consortium name="Pathogen Informatics"/>
            <person name="Doyle S."/>
        </authorList>
    </citation>
    <scope>NUCLEOTIDE SEQUENCE [LARGE SCALE GENOMIC DNA]</scope>
    <source>
        <strain evidence="12 13">NCTC11685</strain>
    </source>
</reference>
<keyword evidence="9 12" id="KW-0560">Oxidoreductase</keyword>
<dbReference type="InterPro" id="IPR036188">
    <property type="entry name" value="FAD/NAD-bd_sf"/>
</dbReference>
<keyword evidence="6" id="KW-0285">Flavoprotein</keyword>
<dbReference type="Gene3D" id="6.10.250.1890">
    <property type="match status" value="1"/>
</dbReference>
<dbReference type="PROSITE" id="PS00978">
    <property type="entry name" value="FAD_G3PDH_2"/>
    <property type="match status" value="1"/>
</dbReference>
<comment type="subcellular location">
    <subcellularLocation>
        <location evidence="2">Cytoplasm</location>
    </subcellularLocation>
</comment>
<evidence type="ECO:0000256" key="4">
    <source>
        <dbReference type="ARBA" id="ARBA00013029"/>
    </source>
</evidence>
<evidence type="ECO:0000256" key="9">
    <source>
        <dbReference type="ARBA" id="ARBA00023002"/>
    </source>
</evidence>
<feature type="domain" description="Alpha-glycerophosphate oxidase C-terminal" evidence="11">
    <location>
        <begin position="66"/>
        <end position="168"/>
    </location>
</feature>
<dbReference type="InterPro" id="IPR000447">
    <property type="entry name" value="G3P_DH_FAD-dep"/>
</dbReference>
<evidence type="ECO:0000256" key="5">
    <source>
        <dbReference type="ARBA" id="ARBA00022490"/>
    </source>
</evidence>
<sequence length="187" mass="21338">MRPLCDDESDSPQAITRDYTLDIHDDNGQAPLLSVFGGKLTTYRKLAEHALEKLTPYYKGIGPAWTKTAVLPGGDIGSDRDDYAAKLRRRFSFISESMARHYARTYGSNSELILDKATSLDDLGEHFGHEFFEAELRYLVEHEWVRSLDDAIWRRTKQGMWLNDEQQARISEWLAQHAGKSELSLAS</sequence>
<protein>
    <recommendedName>
        <fullName evidence="4">glycerol-3-phosphate dehydrogenase</fullName>
        <ecNumber evidence="4">1.1.5.3</ecNumber>
    </recommendedName>
</protein>
<dbReference type="FunFam" id="1.10.8.870:FF:000002">
    <property type="entry name" value="Glycerol-3-phosphate dehydrogenase"/>
    <property type="match status" value="1"/>
</dbReference>
<comment type="catalytic activity">
    <reaction evidence="10">
        <text>a quinone + sn-glycerol 3-phosphate = dihydroxyacetone phosphate + a quinol</text>
        <dbReference type="Rhea" id="RHEA:18977"/>
        <dbReference type="ChEBI" id="CHEBI:24646"/>
        <dbReference type="ChEBI" id="CHEBI:57597"/>
        <dbReference type="ChEBI" id="CHEBI:57642"/>
        <dbReference type="ChEBI" id="CHEBI:132124"/>
        <dbReference type="EC" id="1.1.5.3"/>
    </reaction>
</comment>
<organism evidence="12 13">
    <name type="scientific">Klebsiella michiganensis</name>
    <dbReference type="NCBI Taxonomy" id="1134687"/>
    <lineage>
        <taxon>Bacteria</taxon>
        <taxon>Pseudomonadati</taxon>
        <taxon>Pseudomonadota</taxon>
        <taxon>Gammaproteobacteria</taxon>
        <taxon>Enterobacterales</taxon>
        <taxon>Enterobacteriaceae</taxon>
        <taxon>Klebsiella/Raoultella group</taxon>
        <taxon>Klebsiella</taxon>
    </lineage>
</organism>
<keyword evidence="5" id="KW-0963">Cytoplasm</keyword>
<dbReference type="InterPro" id="IPR031656">
    <property type="entry name" value="DAO_C"/>
</dbReference>
<evidence type="ECO:0000259" key="11">
    <source>
        <dbReference type="Pfam" id="PF16901"/>
    </source>
</evidence>
<evidence type="ECO:0000256" key="3">
    <source>
        <dbReference type="ARBA" id="ARBA00007330"/>
    </source>
</evidence>
<comment type="cofactor">
    <cofactor evidence="1">
        <name>FAD</name>
        <dbReference type="ChEBI" id="CHEBI:57692"/>
    </cofactor>
</comment>
<proteinExistence type="inferred from homology"/>
<evidence type="ECO:0000313" key="13">
    <source>
        <dbReference type="Proteomes" id="UP000254863"/>
    </source>
</evidence>
<keyword evidence="7" id="KW-0319">Glycerol metabolism</keyword>
<evidence type="ECO:0000256" key="1">
    <source>
        <dbReference type="ARBA" id="ARBA00001974"/>
    </source>
</evidence>
<dbReference type="PANTHER" id="PTHR11985:SF15">
    <property type="entry name" value="GLYCEROL-3-PHOSPHATE DEHYDROGENASE, MITOCHONDRIAL"/>
    <property type="match status" value="1"/>
</dbReference>